<organism evidence="4 5">
    <name type="scientific">Amycolatopsis xylanica</name>
    <dbReference type="NCBI Taxonomy" id="589385"/>
    <lineage>
        <taxon>Bacteria</taxon>
        <taxon>Bacillati</taxon>
        <taxon>Actinomycetota</taxon>
        <taxon>Actinomycetes</taxon>
        <taxon>Pseudonocardiales</taxon>
        <taxon>Pseudonocardiaceae</taxon>
        <taxon>Amycolatopsis</taxon>
    </lineage>
</organism>
<keyword evidence="4" id="KW-0689">Ribosomal protein</keyword>
<dbReference type="InterPro" id="IPR050832">
    <property type="entry name" value="Bact_Acetyltransf"/>
</dbReference>
<proteinExistence type="predicted"/>
<gene>
    <name evidence="4" type="ORF">SAMN05421504_10361</name>
</gene>
<dbReference type="AlphaFoldDB" id="A0A1H3CK63"/>
<dbReference type="SUPFAM" id="SSF55729">
    <property type="entry name" value="Acyl-CoA N-acyltransferases (Nat)"/>
    <property type="match status" value="1"/>
</dbReference>
<name>A0A1H3CK63_9PSEU</name>
<dbReference type="PROSITE" id="PS51186">
    <property type="entry name" value="GNAT"/>
    <property type="match status" value="1"/>
</dbReference>
<feature type="domain" description="N-acetyltransferase" evidence="3">
    <location>
        <begin position="11"/>
        <end position="165"/>
    </location>
</feature>
<evidence type="ECO:0000313" key="5">
    <source>
        <dbReference type="Proteomes" id="UP000199515"/>
    </source>
</evidence>
<keyword evidence="4" id="KW-0687">Ribonucleoprotein</keyword>
<keyword evidence="5" id="KW-1185">Reference proteome</keyword>
<dbReference type="GO" id="GO:0016747">
    <property type="term" value="F:acyltransferase activity, transferring groups other than amino-acyl groups"/>
    <property type="evidence" value="ECO:0007669"/>
    <property type="project" value="InterPro"/>
</dbReference>
<dbReference type="InterPro" id="IPR000182">
    <property type="entry name" value="GNAT_dom"/>
</dbReference>
<protein>
    <submittedName>
        <fullName evidence="4">Ribosomal protein S18 acetylase RimI</fullName>
    </submittedName>
</protein>
<dbReference type="EMBL" id="FNON01000003">
    <property type="protein sequence ID" value="SDX54476.1"/>
    <property type="molecule type" value="Genomic_DNA"/>
</dbReference>
<evidence type="ECO:0000256" key="1">
    <source>
        <dbReference type="ARBA" id="ARBA00022679"/>
    </source>
</evidence>
<reference evidence="4 5" key="1">
    <citation type="submission" date="2016-10" db="EMBL/GenBank/DDBJ databases">
        <authorList>
            <person name="de Groot N.N."/>
        </authorList>
    </citation>
    <scope>NUCLEOTIDE SEQUENCE [LARGE SCALE GENOMIC DNA]</scope>
    <source>
        <strain evidence="4 5">CPCC 202699</strain>
    </source>
</reference>
<dbReference type="PANTHER" id="PTHR43877">
    <property type="entry name" value="AMINOALKYLPHOSPHONATE N-ACETYLTRANSFERASE-RELATED-RELATED"/>
    <property type="match status" value="1"/>
</dbReference>
<dbReference type="Proteomes" id="UP000199515">
    <property type="component" value="Unassembled WGS sequence"/>
</dbReference>
<dbReference type="STRING" id="589385.SAMN05421504_10361"/>
<sequence>MSYPSPSVLVMDIRTVDYVHPDAVKLIAEVQQEYVERYGGPDATPVDPADFVPPNGLFLVGYLDDVPIACGSWRVATAEGLRSGDAELKRMYVTPSARGKGFSRDLLAELERTAFAAGRTRAVLETGTLQPEAIALYRSSGYTGIPKFGIYRHTPESMCFAKELNGDLRTR</sequence>
<keyword evidence="2" id="KW-0012">Acyltransferase</keyword>
<dbReference type="Pfam" id="PF00583">
    <property type="entry name" value="Acetyltransf_1"/>
    <property type="match status" value="1"/>
</dbReference>
<evidence type="ECO:0000256" key="2">
    <source>
        <dbReference type="ARBA" id="ARBA00023315"/>
    </source>
</evidence>
<dbReference type="Gene3D" id="3.40.630.30">
    <property type="match status" value="1"/>
</dbReference>
<keyword evidence="1" id="KW-0808">Transferase</keyword>
<dbReference type="InterPro" id="IPR016181">
    <property type="entry name" value="Acyl_CoA_acyltransferase"/>
</dbReference>
<dbReference type="GO" id="GO:0005840">
    <property type="term" value="C:ribosome"/>
    <property type="evidence" value="ECO:0007669"/>
    <property type="project" value="UniProtKB-KW"/>
</dbReference>
<dbReference type="PANTHER" id="PTHR43877:SF2">
    <property type="entry name" value="AMINOALKYLPHOSPHONATE N-ACETYLTRANSFERASE-RELATED"/>
    <property type="match status" value="1"/>
</dbReference>
<evidence type="ECO:0000313" key="4">
    <source>
        <dbReference type="EMBL" id="SDX54476.1"/>
    </source>
</evidence>
<accession>A0A1H3CK63</accession>
<dbReference type="CDD" id="cd04301">
    <property type="entry name" value="NAT_SF"/>
    <property type="match status" value="1"/>
</dbReference>
<evidence type="ECO:0000259" key="3">
    <source>
        <dbReference type="PROSITE" id="PS51186"/>
    </source>
</evidence>